<evidence type="ECO:0000313" key="1">
    <source>
        <dbReference type="EMBL" id="CAA9318628.1"/>
    </source>
</evidence>
<dbReference type="AlphaFoldDB" id="A0A6J4KYV3"/>
<gene>
    <name evidence="1" type="ORF">AVDCRST_MAG93-5631</name>
</gene>
<protein>
    <submittedName>
        <fullName evidence="1">Uncharacterized protein</fullName>
    </submittedName>
</protein>
<proteinExistence type="predicted"/>
<name>A0A6J4KYV3_9CHLR</name>
<dbReference type="EMBL" id="CADCTR010001901">
    <property type="protein sequence ID" value="CAA9318628.1"/>
    <property type="molecule type" value="Genomic_DNA"/>
</dbReference>
<sequence length="54" mass="5929">MAPSQPSWPDLLSMLCSKIHFSRTCCELPKNRCRSSVCAGSSMTGVHMPFLLAD</sequence>
<accession>A0A6J4KYV3</accession>
<reference evidence="1" key="1">
    <citation type="submission" date="2020-02" db="EMBL/GenBank/DDBJ databases">
        <authorList>
            <person name="Meier V. D."/>
        </authorList>
    </citation>
    <scope>NUCLEOTIDE SEQUENCE</scope>
    <source>
        <strain evidence="1">AVDCRST_MAG93</strain>
    </source>
</reference>
<organism evidence="1">
    <name type="scientific">uncultured Chloroflexia bacterium</name>
    <dbReference type="NCBI Taxonomy" id="1672391"/>
    <lineage>
        <taxon>Bacteria</taxon>
        <taxon>Bacillati</taxon>
        <taxon>Chloroflexota</taxon>
        <taxon>Chloroflexia</taxon>
        <taxon>environmental samples</taxon>
    </lineage>
</organism>